<evidence type="ECO:0000313" key="6">
    <source>
        <dbReference type="Proteomes" id="UP000285655"/>
    </source>
</evidence>
<comment type="caution">
    <text evidence="5">The sequence shown here is derived from an EMBL/GenBank/DDBJ whole genome shotgun (WGS) entry which is preliminary data.</text>
</comment>
<feature type="transmembrane region" description="Helical" evidence="3">
    <location>
        <begin position="27"/>
        <end position="45"/>
    </location>
</feature>
<dbReference type="InterPro" id="IPR029050">
    <property type="entry name" value="Immunoprotect_excell_Ig-like"/>
</dbReference>
<dbReference type="Pfam" id="PF11611">
    <property type="entry name" value="DUF4352"/>
    <property type="match status" value="1"/>
</dbReference>
<reference evidence="5 6" key="1">
    <citation type="journal article" date="2017" name="ISME J.">
        <title>Energy and carbon metabolisms in a deep terrestrial subsurface fluid microbial community.</title>
        <authorList>
            <person name="Momper L."/>
            <person name="Jungbluth S.P."/>
            <person name="Lee M.D."/>
            <person name="Amend J.P."/>
        </authorList>
    </citation>
    <scope>NUCLEOTIDE SEQUENCE [LARGE SCALE GENOMIC DNA]</scope>
    <source>
        <strain evidence="5">SURF_29</strain>
    </source>
</reference>
<dbReference type="Proteomes" id="UP000285655">
    <property type="component" value="Unassembled WGS sequence"/>
</dbReference>
<accession>A0A419DER0</accession>
<keyword evidence="3" id="KW-1133">Transmembrane helix</keyword>
<dbReference type="InterPro" id="IPR029051">
    <property type="entry name" value="DUF4352"/>
</dbReference>
<sequence>MANKKSNKNKTEVNGEVTVNIKKKKKWPWVVGGIVLLIIIISVAGSSSQPQKVGETKKENSQNSESQAEEKPSAKTYKVGDNVKLKDNILTVYSVGNYQSENEFMQPQAGKKFIVVDIGLQNDGKEAIDYNVYDFKLQDNQDYSYQQAFATKDPSYGSGALQPAQKTRGFIVFEIPTANTPAQLIYTPSFWSTEQIIVSLQ</sequence>
<keyword evidence="3" id="KW-0472">Membrane</keyword>
<evidence type="ECO:0000256" key="1">
    <source>
        <dbReference type="ARBA" id="ARBA00022729"/>
    </source>
</evidence>
<dbReference type="AlphaFoldDB" id="A0A419DER0"/>
<protein>
    <submittedName>
        <fullName evidence="5">DUF4352 domain-containing protein</fullName>
    </submittedName>
</protein>
<dbReference type="Gene3D" id="2.60.40.1240">
    <property type="match status" value="1"/>
</dbReference>
<feature type="domain" description="DUF4352" evidence="4">
    <location>
        <begin position="77"/>
        <end position="195"/>
    </location>
</feature>
<proteinExistence type="predicted"/>
<evidence type="ECO:0000313" key="5">
    <source>
        <dbReference type="EMBL" id="RJO61567.1"/>
    </source>
</evidence>
<evidence type="ECO:0000256" key="2">
    <source>
        <dbReference type="SAM" id="MobiDB-lite"/>
    </source>
</evidence>
<keyword evidence="1" id="KW-0732">Signal</keyword>
<name>A0A419DER0_9BACT</name>
<evidence type="ECO:0000259" key="4">
    <source>
        <dbReference type="Pfam" id="PF11611"/>
    </source>
</evidence>
<gene>
    <name evidence="5" type="ORF">C4544_02430</name>
</gene>
<feature type="region of interest" description="Disordered" evidence="2">
    <location>
        <begin position="49"/>
        <end position="76"/>
    </location>
</feature>
<keyword evidence="3" id="KW-0812">Transmembrane</keyword>
<dbReference type="EMBL" id="QZJW01000017">
    <property type="protein sequence ID" value="RJO61567.1"/>
    <property type="molecule type" value="Genomic_DNA"/>
</dbReference>
<organism evidence="5 6">
    <name type="scientific">candidate division WS5 bacterium</name>
    <dbReference type="NCBI Taxonomy" id="2093353"/>
    <lineage>
        <taxon>Bacteria</taxon>
        <taxon>candidate division WS5</taxon>
    </lineage>
</organism>
<evidence type="ECO:0000256" key="3">
    <source>
        <dbReference type="SAM" id="Phobius"/>
    </source>
</evidence>